<dbReference type="CDD" id="cd06225">
    <property type="entry name" value="HAMP"/>
    <property type="match status" value="1"/>
</dbReference>
<dbReference type="InterPro" id="IPR004090">
    <property type="entry name" value="Chemotax_Me-accpt_rcpt"/>
</dbReference>
<dbReference type="SUPFAM" id="SSF58104">
    <property type="entry name" value="Methyl-accepting chemotaxis protein (MCP) signaling domain"/>
    <property type="match status" value="1"/>
</dbReference>
<accession>A0A8J7JBE4</accession>
<dbReference type="GO" id="GO:0006935">
    <property type="term" value="P:chemotaxis"/>
    <property type="evidence" value="ECO:0007669"/>
    <property type="project" value="InterPro"/>
</dbReference>
<dbReference type="InterPro" id="IPR004089">
    <property type="entry name" value="MCPsignal_dom"/>
</dbReference>
<dbReference type="RefSeq" id="WP_199383296.1">
    <property type="nucleotide sequence ID" value="NZ_JAEMHM010000005.1"/>
</dbReference>
<evidence type="ECO:0000259" key="6">
    <source>
        <dbReference type="PROSITE" id="PS50111"/>
    </source>
</evidence>
<organism evidence="8 9">
    <name type="scientific">Geomesophilobacter sediminis</name>
    <dbReference type="NCBI Taxonomy" id="2798584"/>
    <lineage>
        <taxon>Bacteria</taxon>
        <taxon>Pseudomonadati</taxon>
        <taxon>Thermodesulfobacteriota</taxon>
        <taxon>Desulfuromonadia</taxon>
        <taxon>Geobacterales</taxon>
        <taxon>Geobacteraceae</taxon>
        <taxon>Geomesophilobacter</taxon>
    </lineage>
</organism>
<dbReference type="Proteomes" id="UP000636888">
    <property type="component" value="Unassembled WGS sequence"/>
</dbReference>
<evidence type="ECO:0000313" key="9">
    <source>
        <dbReference type="Proteomes" id="UP000636888"/>
    </source>
</evidence>
<proteinExistence type="inferred from homology"/>
<dbReference type="EMBL" id="JAEMHM010000005">
    <property type="protein sequence ID" value="MBJ6724446.1"/>
    <property type="molecule type" value="Genomic_DNA"/>
</dbReference>
<feature type="domain" description="Methyl-accepting transducer" evidence="6">
    <location>
        <begin position="284"/>
        <end position="520"/>
    </location>
</feature>
<evidence type="ECO:0000256" key="2">
    <source>
        <dbReference type="ARBA" id="ARBA00023224"/>
    </source>
</evidence>
<dbReference type="Pfam" id="PF00672">
    <property type="entry name" value="HAMP"/>
    <property type="match status" value="1"/>
</dbReference>
<evidence type="ECO:0000259" key="7">
    <source>
        <dbReference type="PROSITE" id="PS50885"/>
    </source>
</evidence>
<dbReference type="PANTHER" id="PTHR32089">
    <property type="entry name" value="METHYL-ACCEPTING CHEMOTAXIS PROTEIN MCPB"/>
    <property type="match status" value="1"/>
</dbReference>
<keyword evidence="9" id="KW-1185">Reference proteome</keyword>
<keyword evidence="5" id="KW-0472">Membrane</keyword>
<keyword evidence="5" id="KW-1133">Transmembrane helix</keyword>
<evidence type="ECO:0000256" key="3">
    <source>
        <dbReference type="ARBA" id="ARBA00029447"/>
    </source>
</evidence>
<evidence type="ECO:0000313" key="8">
    <source>
        <dbReference type="EMBL" id="MBJ6724446.1"/>
    </source>
</evidence>
<dbReference type="GO" id="GO:0007165">
    <property type="term" value="P:signal transduction"/>
    <property type="evidence" value="ECO:0007669"/>
    <property type="project" value="UniProtKB-KW"/>
</dbReference>
<dbReference type="GO" id="GO:0016020">
    <property type="term" value="C:membrane"/>
    <property type="evidence" value="ECO:0007669"/>
    <property type="project" value="UniProtKB-SubCell"/>
</dbReference>
<dbReference type="PANTHER" id="PTHR32089:SF112">
    <property type="entry name" value="LYSOZYME-LIKE PROTEIN-RELATED"/>
    <property type="match status" value="1"/>
</dbReference>
<keyword evidence="5" id="KW-0812">Transmembrane</keyword>
<dbReference type="Pfam" id="PF12729">
    <property type="entry name" value="4HB_MCP_1"/>
    <property type="match status" value="1"/>
</dbReference>
<protein>
    <submittedName>
        <fullName evidence="8">Methyl-accepting chemotaxis protein</fullName>
    </submittedName>
</protein>
<reference evidence="8" key="1">
    <citation type="submission" date="2020-12" db="EMBL/GenBank/DDBJ databases">
        <title>Geomonas sp. Red875, isolated from river sediment.</title>
        <authorList>
            <person name="Xu Z."/>
            <person name="Zhang Z."/>
            <person name="Masuda Y."/>
            <person name="Itoh H."/>
            <person name="Senoo K."/>
        </authorList>
    </citation>
    <scope>NUCLEOTIDE SEQUENCE</scope>
    <source>
        <strain evidence="8">Red875</strain>
    </source>
</reference>
<evidence type="ECO:0000256" key="1">
    <source>
        <dbReference type="ARBA" id="ARBA00004370"/>
    </source>
</evidence>
<sequence>MNWYRGWSEIKNKIGRVTVGRKILGGFLLVACIAGLSGIVAGFSIWDVSRRGELMYTGNVVPIEGLADAVKGYQTSLYLLRDIIIDKSPQEQNDHLALQKQAEARVEKGLAIFYATHRSAQAAALQKGIAEDLKLFDYFRDKIVELATTDRRDEAINIMRNQAGDVTDRLDANISKLIALNKAEAGTLHSDNVFAARAVLAASAICLSLGVAAALALGYLLSRGITTPLADISGKVQAISQGDLTARVARSGAEGSSNELDILSCSVDRMAETLHQVVARIADESRNLSAASSHLDAASDRMAQRAEQTATEINAVAQSGGEMNTTAAEIARNCTTAADNVSRANEAVASGRRIMQETIESMRSIGEHARETSRVVAGLGERSLQIGNITETIDDIADQTNLLALNAAIEAARAGENGRGFAVVADEVRALAARTSKATQEIAAMIKSIQAETRVAIAAMDKGVTEAEQGVVRAESTGAALASITATIGSISNEVNHIATAAEEQSSTVQAITGNIQQVTSIIGDSAAGTQEVATAASELHQMARELKVIVSGFNIDEAAPSHRGLRPESPGNQGYVGRLAFSQV</sequence>
<dbReference type="Pfam" id="PF00015">
    <property type="entry name" value="MCPsignal"/>
    <property type="match status" value="1"/>
</dbReference>
<feature type="transmembrane region" description="Helical" evidence="5">
    <location>
        <begin position="198"/>
        <end position="221"/>
    </location>
</feature>
<dbReference type="PROSITE" id="PS50885">
    <property type="entry name" value="HAMP"/>
    <property type="match status" value="1"/>
</dbReference>
<dbReference type="AlphaFoldDB" id="A0A8J7JBE4"/>
<evidence type="ECO:0000256" key="4">
    <source>
        <dbReference type="PROSITE-ProRule" id="PRU00284"/>
    </source>
</evidence>
<gene>
    <name evidence="8" type="ORF">JFN93_06990</name>
</gene>
<feature type="domain" description="HAMP" evidence="7">
    <location>
        <begin position="223"/>
        <end position="279"/>
    </location>
</feature>
<dbReference type="SMART" id="SM00283">
    <property type="entry name" value="MA"/>
    <property type="match status" value="1"/>
</dbReference>
<dbReference type="Gene3D" id="1.10.287.950">
    <property type="entry name" value="Methyl-accepting chemotaxis protein"/>
    <property type="match status" value="1"/>
</dbReference>
<dbReference type="CDD" id="cd11386">
    <property type="entry name" value="MCP_signal"/>
    <property type="match status" value="1"/>
</dbReference>
<name>A0A8J7JBE4_9BACT</name>
<dbReference type="FunFam" id="1.10.287.950:FF:000001">
    <property type="entry name" value="Methyl-accepting chemotaxis sensory transducer"/>
    <property type="match status" value="1"/>
</dbReference>
<comment type="subcellular location">
    <subcellularLocation>
        <location evidence="1">Membrane</location>
    </subcellularLocation>
</comment>
<keyword evidence="2 4" id="KW-0807">Transducer</keyword>
<dbReference type="PRINTS" id="PR00260">
    <property type="entry name" value="CHEMTRNSDUCR"/>
</dbReference>
<dbReference type="InterPro" id="IPR024478">
    <property type="entry name" value="HlyB_4HB_MCP"/>
</dbReference>
<dbReference type="GO" id="GO:0004888">
    <property type="term" value="F:transmembrane signaling receptor activity"/>
    <property type="evidence" value="ECO:0007669"/>
    <property type="project" value="InterPro"/>
</dbReference>
<evidence type="ECO:0000256" key="5">
    <source>
        <dbReference type="SAM" id="Phobius"/>
    </source>
</evidence>
<comment type="similarity">
    <text evidence="3">Belongs to the methyl-accepting chemotaxis (MCP) protein family.</text>
</comment>
<dbReference type="InterPro" id="IPR003660">
    <property type="entry name" value="HAMP_dom"/>
</dbReference>
<dbReference type="PROSITE" id="PS50111">
    <property type="entry name" value="CHEMOTAXIS_TRANSDUC_2"/>
    <property type="match status" value="1"/>
</dbReference>
<comment type="caution">
    <text evidence="8">The sequence shown here is derived from an EMBL/GenBank/DDBJ whole genome shotgun (WGS) entry which is preliminary data.</text>
</comment>
<feature type="transmembrane region" description="Helical" evidence="5">
    <location>
        <begin position="23"/>
        <end position="46"/>
    </location>
</feature>
<dbReference type="SMART" id="SM00304">
    <property type="entry name" value="HAMP"/>
    <property type="match status" value="2"/>
</dbReference>